<dbReference type="RefSeq" id="WP_146307442.1">
    <property type="nucleotide sequence ID" value="NZ_VOHS01000037.1"/>
</dbReference>
<dbReference type="EMBL" id="VOHS01000037">
    <property type="protein sequence ID" value="TWV95688.1"/>
    <property type="molecule type" value="Genomic_DNA"/>
</dbReference>
<accession>A0A5C6LMB3</accession>
<protein>
    <submittedName>
        <fullName evidence="1">Uncharacterized protein</fullName>
    </submittedName>
</protein>
<evidence type="ECO:0000313" key="2">
    <source>
        <dbReference type="Proteomes" id="UP000318815"/>
    </source>
</evidence>
<evidence type="ECO:0000313" key="1">
    <source>
        <dbReference type="EMBL" id="TWV95688.1"/>
    </source>
</evidence>
<name>A0A5C6LMB3_9BACT</name>
<proteinExistence type="predicted"/>
<gene>
    <name evidence="1" type="ORF">FEF09_23940</name>
</gene>
<dbReference type="AlphaFoldDB" id="A0A5C6LMB3"/>
<comment type="caution">
    <text evidence="1">The sequence shown here is derived from an EMBL/GenBank/DDBJ whole genome shotgun (WGS) entry which is preliminary data.</text>
</comment>
<dbReference type="Proteomes" id="UP000318815">
    <property type="component" value="Unassembled WGS sequence"/>
</dbReference>
<keyword evidence="2" id="KW-1185">Reference proteome</keyword>
<sequence>MRSSPNFIPRPLTLSPGIPTIIGGIDLADYLNPGNLQYSGGFSREVYEKTRSLPEGAYRISFTAYDYRRPQVQVSNTALMYSSSGRMIHLY</sequence>
<dbReference type="OrthoDB" id="1521695at2"/>
<reference evidence="1 2" key="1">
    <citation type="submission" date="2019-08" db="EMBL/GenBank/DDBJ databases">
        <title>Whole genome sequencing of chitin degrading bacteria Chitinophaga pinensis YS16.</title>
        <authorList>
            <person name="Singh R.P."/>
            <person name="Manchanda G."/>
            <person name="Maurya I.K."/>
            <person name="Joshi N.K."/>
            <person name="Srivastava A.K."/>
        </authorList>
    </citation>
    <scope>NUCLEOTIDE SEQUENCE [LARGE SCALE GENOMIC DNA]</scope>
    <source>
        <strain evidence="1 2">YS-16</strain>
    </source>
</reference>
<organism evidence="1 2">
    <name type="scientific">Chitinophaga pinensis</name>
    <dbReference type="NCBI Taxonomy" id="79329"/>
    <lineage>
        <taxon>Bacteria</taxon>
        <taxon>Pseudomonadati</taxon>
        <taxon>Bacteroidota</taxon>
        <taxon>Chitinophagia</taxon>
        <taxon>Chitinophagales</taxon>
        <taxon>Chitinophagaceae</taxon>
        <taxon>Chitinophaga</taxon>
    </lineage>
</organism>